<dbReference type="EMBL" id="SIXI01000001">
    <property type="protein sequence ID" value="TBO34062.1"/>
    <property type="molecule type" value="Genomic_DNA"/>
</dbReference>
<dbReference type="Gene3D" id="3.40.190.10">
    <property type="entry name" value="Periplasmic binding protein-like II"/>
    <property type="match status" value="2"/>
</dbReference>
<dbReference type="OrthoDB" id="5297026at2"/>
<organism evidence="6 7">
    <name type="scientific">Aquabacterium lacunae</name>
    <dbReference type="NCBI Taxonomy" id="2528630"/>
    <lineage>
        <taxon>Bacteria</taxon>
        <taxon>Pseudomonadati</taxon>
        <taxon>Pseudomonadota</taxon>
        <taxon>Betaproteobacteria</taxon>
        <taxon>Burkholderiales</taxon>
        <taxon>Aquabacterium</taxon>
    </lineage>
</organism>
<dbReference type="Pfam" id="PF03466">
    <property type="entry name" value="LysR_substrate"/>
    <property type="match status" value="1"/>
</dbReference>
<dbReference type="GO" id="GO:0003700">
    <property type="term" value="F:DNA-binding transcription factor activity"/>
    <property type="evidence" value="ECO:0007669"/>
    <property type="project" value="InterPro"/>
</dbReference>
<name>A0A4Q9H1Y8_9BURK</name>
<evidence type="ECO:0000256" key="4">
    <source>
        <dbReference type="ARBA" id="ARBA00023163"/>
    </source>
</evidence>
<dbReference type="GO" id="GO:0019344">
    <property type="term" value="P:cysteine biosynthetic process"/>
    <property type="evidence" value="ECO:0007669"/>
    <property type="project" value="TreeGrafter"/>
</dbReference>
<keyword evidence="7" id="KW-1185">Reference proteome</keyword>
<evidence type="ECO:0000256" key="1">
    <source>
        <dbReference type="ARBA" id="ARBA00009437"/>
    </source>
</evidence>
<dbReference type="GO" id="GO:0000976">
    <property type="term" value="F:transcription cis-regulatory region binding"/>
    <property type="evidence" value="ECO:0007669"/>
    <property type="project" value="TreeGrafter"/>
</dbReference>
<dbReference type="PROSITE" id="PS50931">
    <property type="entry name" value="HTH_LYSR"/>
    <property type="match status" value="1"/>
</dbReference>
<evidence type="ECO:0000313" key="6">
    <source>
        <dbReference type="EMBL" id="TBO34062.1"/>
    </source>
</evidence>
<dbReference type="PANTHER" id="PTHR30126">
    <property type="entry name" value="HTH-TYPE TRANSCRIPTIONAL REGULATOR"/>
    <property type="match status" value="1"/>
</dbReference>
<protein>
    <submittedName>
        <fullName evidence="6">CysB family HTH-type transcriptional regulator</fullName>
    </submittedName>
</protein>
<dbReference type="PANTHER" id="PTHR30126:SF6">
    <property type="entry name" value="HTH-TYPE TRANSCRIPTIONAL REGULATOR CYSB-RELATED"/>
    <property type="match status" value="1"/>
</dbReference>
<dbReference type="SUPFAM" id="SSF46785">
    <property type="entry name" value="Winged helix' DNA-binding domain"/>
    <property type="match status" value="1"/>
</dbReference>
<dbReference type="SUPFAM" id="SSF53850">
    <property type="entry name" value="Periplasmic binding protein-like II"/>
    <property type="match status" value="1"/>
</dbReference>
<dbReference type="InterPro" id="IPR037423">
    <property type="entry name" value="CysB_PBP2"/>
</dbReference>
<accession>A0A4Q9H1Y8</accession>
<gene>
    <name evidence="6" type="ORF">EYS42_01010</name>
</gene>
<dbReference type="InterPro" id="IPR036388">
    <property type="entry name" value="WH-like_DNA-bd_sf"/>
</dbReference>
<evidence type="ECO:0000256" key="3">
    <source>
        <dbReference type="ARBA" id="ARBA00023125"/>
    </source>
</evidence>
<keyword evidence="3" id="KW-0238">DNA-binding</keyword>
<dbReference type="InterPro" id="IPR000847">
    <property type="entry name" value="LysR_HTH_N"/>
</dbReference>
<dbReference type="Gene3D" id="1.10.10.10">
    <property type="entry name" value="Winged helix-like DNA-binding domain superfamily/Winged helix DNA-binding domain"/>
    <property type="match status" value="1"/>
</dbReference>
<evidence type="ECO:0000256" key="2">
    <source>
        <dbReference type="ARBA" id="ARBA00023015"/>
    </source>
</evidence>
<dbReference type="CDD" id="cd08413">
    <property type="entry name" value="PBP2_CysB_like"/>
    <property type="match status" value="1"/>
</dbReference>
<sequence>MNLHQLRFAWEAARRNLNLTETAKALHTSQPGISKAILELEEELGVDIFVRHGKRLKRVTEPGEQVLQSIDVILRELANLKRIGAEYAKQDAGTLSIATTHNQARYVLPASVAALRQRYPKVSISLHQGTPQQVARMVLDDVADIGLATESLADFADLITLPAYEWQHVAVMPVDHPLARQSTRITLEQLAEQPLVCYHAAFAGRSRIDQVFAQRGMAPQVVLEAIDADVIKTYSRLGLGVGLVSEMAVRDDPLFGVGGDMAVQPLGHLFGSNVTRVAFKRGTYLREFVVTLAELLSPRLNRALIKQAVQAGESMPQNDHGAL</sequence>
<dbReference type="AlphaFoldDB" id="A0A4Q9H1Y8"/>
<dbReference type="Proteomes" id="UP000292120">
    <property type="component" value="Unassembled WGS sequence"/>
</dbReference>
<dbReference type="PRINTS" id="PR00039">
    <property type="entry name" value="HTHLYSR"/>
</dbReference>
<dbReference type="RefSeq" id="WP_130966012.1">
    <property type="nucleotide sequence ID" value="NZ_SIXI01000001.1"/>
</dbReference>
<dbReference type="NCBIfam" id="NF009327">
    <property type="entry name" value="PRK12684.1"/>
    <property type="match status" value="1"/>
</dbReference>
<evidence type="ECO:0000313" key="7">
    <source>
        <dbReference type="Proteomes" id="UP000292120"/>
    </source>
</evidence>
<reference evidence="6 7" key="1">
    <citation type="submission" date="2019-02" db="EMBL/GenBank/DDBJ databases">
        <title>Aquabacterium sp. strain KMB7.</title>
        <authorList>
            <person name="Chen W.-M."/>
        </authorList>
    </citation>
    <scope>NUCLEOTIDE SEQUENCE [LARGE SCALE GENOMIC DNA]</scope>
    <source>
        <strain evidence="6 7">KMB7</strain>
    </source>
</reference>
<proteinExistence type="inferred from homology"/>
<dbReference type="InterPro" id="IPR005119">
    <property type="entry name" value="LysR_subst-bd"/>
</dbReference>
<dbReference type="Pfam" id="PF00126">
    <property type="entry name" value="HTH_1"/>
    <property type="match status" value="1"/>
</dbReference>
<evidence type="ECO:0000259" key="5">
    <source>
        <dbReference type="PROSITE" id="PS50931"/>
    </source>
</evidence>
<feature type="domain" description="HTH lysR-type" evidence="5">
    <location>
        <begin position="1"/>
        <end position="59"/>
    </location>
</feature>
<keyword evidence="2" id="KW-0805">Transcription regulation</keyword>
<comment type="caution">
    <text evidence="6">The sequence shown here is derived from an EMBL/GenBank/DDBJ whole genome shotgun (WGS) entry which is preliminary data.</text>
</comment>
<dbReference type="InterPro" id="IPR036390">
    <property type="entry name" value="WH_DNA-bd_sf"/>
</dbReference>
<keyword evidence="4" id="KW-0804">Transcription</keyword>
<comment type="similarity">
    <text evidence="1">Belongs to the LysR transcriptional regulatory family.</text>
</comment>